<evidence type="ECO:0000259" key="11">
    <source>
        <dbReference type="PROSITE" id="PS50835"/>
    </source>
</evidence>
<dbReference type="Pfam" id="PF13927">
    <property type="entry name" value="Ig_3"/>
    <property type="match status" value="1"/>
</dbReference>
<name>A0AAZ3RXH2_ONCTS</name>
<evidence type="ECO:0000256" key="9">
    <source>
        <dbReference type="SAM" id="MobiDB-lite"/>
    </source>
</evidence>
<dbReference type="PROSITE" id="PS50835">
    <property type="entry name" value="IG_LIKE"/>
    <property type="match status" value="1"/>
</dbReference>
<sequence length="1163" mass="130459">MWDVTKVSLLLSFLVAVAAAQGPFRNSSLLRKWSQTDRSRKLAYNLLTEPQQTTVQAYWMDWSAWGPCSATACNDVGIQVRQRKCRSIQPMPLLLVPPCQGPQTERMECATLPCEAKWTQWGTWGACSVTCGKGRRIRRRTCVRTSITVQCVGRAAEIQKCGKYPCPTKCKRECPDGRPSEDCSRCVCVGHMLQGEVLSMTGVPVMGARIALASRPKIIRTRTDDKGLFRLPGVCSSSPSQLYIRKEKFAPATASTSSNSSGSSWVRAVLKYAEKPYIVKHPEDKVRYEGQRVMLCCKAAGEPMPDKYYWYHNRTLLDRNVFKYEEDLVLRDLKPEQTGHYYCKASSQTGSIKSSQAFLSVIAKGMPACNPTPKNHLIRLPMDCVQPGTDSKLYNAGRCTYNKCVGSLDFDLRCRDGGGYCCGVQKMESRVINCGSYSLPIKAVTECGCLKCVVPKVLVRGRVVTVDNDEPLRFGHMYVGKERVGTTGYKGGFTLNITPDTERLVVNFVDPTEKFIDTPKVFIFDKRGGSVYHDVKVMRKQEPIDINAGETNTIDLGEIKGEDSIGQIVIPPNSFHKKNGEVYEGTVKASVTFIDPRNITTAAAAPGDLNFVDDEGDMLPLRTYGMFSVDFRDDTNQEVLGAGAVQVLLDTQHVKMQEHIPKMKLWSLNPDTGVWEEESDFHYTQTTSGGNGRRKREERTFLIGNMEIRERRLFNLDVPENRRCYVKVRTYMSDKFLATEQLEGVVISLINLEPKPGFSSNPRAWGRFDSVITGHNGACLPAFCDAQVPDAYTAYVTGIMGGEELEAAPSTPKMNPNIIGVSQPYLDKIDYQRSDHNDPALKKTAFRINLAKPNPNNLEETNGPIYPYQSLISCENAEVNANHFRFFRVEKDKYEYNVVPFQENDLTSWTGDYLSWWPNPQEFRACFIKVKIQGQREVMIRSQNHGGTHPETAGQLYGIRDIRSTRDMHVANISAACLEFKCSGMLFDQATVDRSLISVLPQGNCRRVGINSLLKEYLTKHPPTSPNNESHAFNMLAPVDPLGHNYGIYTVTDQNPRVAKEIAIGRCFDGTSDGFSREMKSDTGVALTFSCPERTLTRESLFQRLQTNPGQTLSQMARDMREAQGLQVRGRSSRVVTYPSESTSRRSSSSSRRRSMMRTQDRQ</sequence>
<evidence type="ECO:0000313" key="12">
    <source>
        <dbReference type="Ensembl" id="ENSOTSP00005144564.1"/>
    </source>
</evidence>
<evidence type="ECO:0000256" key="10">
    <source>
        <dbReference type="SAM" id="SignalP"/>
    </source>
</evidence>
<dbReference type="InterPro" id="IPR056255">
    <property type="entry name" value="CILP-1/2_dom"/>
</dbReference>
<evidence type="ECO:0000256" key="7">
    <source>
        <dbReference type="ARBA" id="ARBA00023180"/>
    </source>
</evidence>
<evidence type="ECO:0000256" key="8">
    <source>
        <dbReference type="ARBA" id="ARBA00023319"/>
    </source>
</evidence>
<reference evidence="13" key="1">
    <citation type="journal article" date="2018" name="PLoS ONE">
        <title>Chinook salmon (Oncorhynchus tshawytscha) genome and transcriptome.</title>
        <authorList>
            <person name="Christensen K.A."/>
            <person name="Leong J.S."/>
            <person name="Sakhrani D."/>
            <person name="Biagi C.A."/>
            <person name="Minkley D.R."/>
            <person name="Withler R.E."/>
            <person name="Rondeau E.B."/>
            <person name="Koop B.F."/>
            <person name="Devlin R.H."/>
        </authorList>
    </citation>
    <scope>NUCLEOTIDE SEQUENCE [LARGE SCALE GENOMIC DNA]</scope>
</reference>
<dbReference type="PANTHER" id="PTHR15031:SF0">
    <property type="entry name" value="CARTILAGE INTERMEDIATE LAYER PROTEIN 2"/>
    <property type="match status" value="1"/>
</dbReference>
<dbReference type="InterPro" id="IPR056256">
    <property type="entry name" value="CILP-1/2_b-sand_dom2"/>
</dbReference>
<dbReference type="PANTHER" id="PTHR15031">
    <property type="entry name" value="CARTILAGE INTERMEDIATE LAYER PROTEIN CLIP"/>
    <property type="match status" value="1"/>
</dbReference>
<keyword evidence="13" id="KW-1185">Reference proteome</keyword>
<reference evidence="12" key="3">
    <citation type="submission" date="2025-09" db="UniProtKB">
        <authorList>
            <consortium name="Ensembl"/>
        </authorList>
    </citation>
    <scope>IDENTIFICATION</scope>
</reference>
<keyword evidence="4" id="KW-0165">Cleavage on pair of basic residues</keyword>
<keyword evidence="2" id="KW-0964">Secreted</keyword>
<dbReference type="GO" id="GO:0005615">
    <property type="term" value="C:extracellular space"/>
    <property type="evidence" value="ECO:0007669"/>
    <property type="project" value="TreeGrafter"/>
</dbReference>
<gene>
    <name evidence="12" type="primary">CILP2</name>
</gene>
<dbReference type="InterPro" id="IPR056257">
    <property type="entry name" value="CILP-1/2_8th"/>
</dbReference>
<evidence type="ECO:0000256" key="2">
    <source>
        <dbReference type="ARBA" id="ARBA00022525"/>
    </source>
</evidence>
<reference evidence="12" key="2">
    <citation type="submission" date="2025-08" db="UniProtKB">
        <authorList>
            <consortium name="Ensembl"/>
        </authorList>
    </citation>
    <scope>IDENTIFICATION</scope>
</reference>
<dbReference type="SMART" id="SM00209">
    <property type="entry name" value="TSP1"/>
    <property type="match status" value="2"/>
</dbReference>
<evidence type="ECO:0000313" key="13">
    <source>
        <dbReference type="Proteomes" id="UP000694402"/>
    </source>
</evidence>
<feature type="region of interest" description="Disordered" evidence="9">
    <location>
        <begin position="1123"/>
        <end position="1163"/>
    </location>
</feature>
<dbReference type="Pfam" id="PF23591">
    <property type="entry name" value="CILP"/>
    <property type="match status" value="1"/>
</dbReference>
<comment type="subcellular location">
    <subcellularLocation>
        <location evidence="1">Secreted</location>
        <location evidence="1">Extracellular space</location>
        <location evidence="1">Extracellular matrix</location>
    </subcellularLocation>
</comment>
<feature type="domain" description="Ig-like" evidence="11">
    <location>
        <begin position="276"/>
        <end position="360"/>
    </location>
</feature>
<dbReference type="InterPro" id="IPR003598">
    <property type="entry name" value="Ig_sub2"/>
</dbReference>
<dbReference type="Pfam" id="PF23708">
    <property type="entry name" value="CILP_5th"/>
    <property type="match status" value="1"/>
</dbReference>
<dbReference type="InterPro" id="IPR000884">
    <property type="entry name" value="TSP1_rpt"/>
</dbReference>
<evidence type="ECO:0000256" key="3">
    <source>
        <dbReference type="ARBA" id="ARBA00022530"/>
    </source>
</evidence>
<evidence type="ECO:0000256" key="4">
    <source>
        <dbReference type="ARBA" id="ARBA00022685"/>
    </source>
</evidence>
<evidence type="ECO:0000256" key="1">
    <source>
        <dbReference type="ARBA" id="ARBA00004498"/>
    </source>
</evidence>
<dbReference type="SMART" id="SM00409">
    <property type="entry name" value="IG"/>
    <property type="match status" value="1"/>
</dbReference>
<dbReference type="InterPro" id="IPR056258">
    <property type="entry name" value="CILP-1/2_C"/>
</dbReference>
<dbReference type="SMART" id="SM00408">
    <property type="entry name" value="IGc2"/>
    <property type="match status" value="1"/>
</dbReference>
<dbReference type="Pfam" id="PF00090">
    <property type="entry name" value="TSP_1"/>
    <property type="match status" value="2"/>
</dbReference>
<dbReference type="AlphaFoldDB" id="A0AAZ3RXH2"/>
<organism evidence="12 13">
    <name type="scientific">Oncorhynchus tshawytscha</name>
    <name type="common">Chinook salmon</name>
    <name type="synonym">Salmo tshawytscha</name>
    <dbReference type="NCBI Taxonomy" id="74940"/>
    <lineage>
        <taxon>Eukaryota</taxon>
        <taxon>Metazoa</taxon>
        <taxon>Chordata</taxon>
        <taxon>Craniata</taxon>
        <taxon>Vertebrata</taxon>
        <taxon>Euteleostomi</taxon>
        <taxon>Actinopterygii</taxon>
        <taxon>Neopterygii</taxon>
        <taxon>Teleostei</taxon>
        <taxon>Protacanthopterygii</taxon>
        <taxon>Salmoniformes</taxon>
        <taxon>Salmonidae</taxon>
        <taxon>Salmoninae</taxon>
        <taxon>Oncorhynchus</taxon>
    </lineage>
</organism>
<dbReference type="FunFam" id="2.60.40.10:FF:001254">
    <property type="entry name" value="Cartilage intermediate layer protein 2"/>
    <property type="match status" value="1"/>
</dbReference>
<keyword evidence="8" id="KW-0393">Immunoglobulin domain</keyword>
<dbReference type="InterPro" id="IPR039675">
    <property type="entry name" value="CILP1/CILP2"/>
</dbReference>
<keyword evidence="7" id="KW-0325">Glycoprotein</keyword>
<dbReference type="Proteomes" id="UP000694402">
    <property type="component" value="Unassembled WGS sequence"/>
</dbReference>
<feature type="signal peptide" evidence="10">
    <location>
        <begin position="1"/>
        <end position="20"/>
    </location>
</feature>
<proteinExistence type="predicted"/>
<keyword evidence="3" id="KW-0272">Extracellular matrix</keyword>
<protein>
    <recommendedName>
        <fullName evidence="11">Ig-like domain-containing protein</fullName>
    </recommendedName>
</protein>
<keyword evidence="5 10" id="KW-0732">Signal</keyword>
<dbReference type="Ensembl" id="ENSOTST00005173573.1">
    <property type="protein sequence ID" value="ENSOTSP00005144564.1"/>
    <property type="gene ID" value="ENSOTSG00005033137.2"/>
</dbReference>
<feature type="chain" id="PRO_5044258129" description="Ig-like domain-containing protein" evidence="10">
    <location>
        <begin position="21"/>
        <end position="1163"/>
    </location>
</feature>
<dbReference type="GeneTree" id="ENSGT00390000008152"/>
<dbReference type="Pfam" id="PF23599">
    <property type="entry name" value="CILP_C"/>
    <property type="match status" value="1"/>
</dbReference>
<dbReference type="PROSITE" id="PS50092">
    <property type="entry name" value="TSP1"/>
    <property type="match status" value="2"/>
</dbReference>
<dbReference type="InterPro" id="IPR007110">
    <property type="entry name" value="Ig-like_dom"/>
</dbReference>
<keyword evidence="6" id="KW-1015">Disulfide bond</keyword>
<accession>A0AAZ3RXH2</accession>
<evidence type="ECO:0000256" key="6">
    <source>
        <dbReference type="ARBA" id="ARBA00023157"/>
    </source>
</evidence>
<evidence type="ECO:0000256" key="5">
    <source>
        <dbReference type="ARBA" id="ARBA00022729"/>
    </source>
</evidence>
<dbReference type="Pfam" id="PF23730">
    <property type="entry name" value="CILP_8th"/>
    <property type="match status" value="1"/>
</dbReference>
<dbReference type="InterPro" id="IPR003599">
    <property type="entry name" value="Ig_sub"/>
</dbReference>